<evidence type="ECO:0000259" key="2">
    <source>
        <dbReference type="Pfam" id="PF00155"/>
    </source>
</evidence>
<name>A0AAU9WBG8_9CNID</name>
<proteinExistence type="predicted"/>
<dbReference type="Gene3D" id="3.90.1150.10">
    <property type="entry name" value="Aspartate Aminotransferase, domain 1"/>
    <property type="match status" value="1"/>
</dbReference>
<protein>
    <recommendedName>
        <fullName evidence="2">Aminotransferase class I/classII large domain-containing protein</fullName>
    </recommendedName>
</protein>
<accession>A0AAU9WBG8</accession>
<evidence type="ECO:0000256" key="1">
    <source>
        <dbReference type="ARBA" id="ARBA00022898"/>
    </source>
</evidence>
<comment type="caution">
    <text evidence="3">The sequence shown here is derived from an EMBL/GenBank/DDBJ whole genome shotgun (WGS) entry which is preliminary data.</text>
</comment>
<dbReference type="InterPro" id="IPR015424">
    <property type="entry name" value="PyrdxlP-dep_Trfase"/>
</dbReference>
<dbReference type="Pfam" id="PF00155">
    <property type="entry name" value="Aminotran_1_2"/>
    <property type="match status" value="1"/>
</dbReference>
<gene>
    <name evidence="3" type="ORF">PMEA_00001340</name>
</gene>
<dbReference type="Proteomes" id="UP001159428">
    <property type="component" value="Unassembled WGS sequence"/>
</dbReference>
<keyword evidence="4" id="KW-1185">Reference proteome</keyword>
<keyword evidence="1" id="KW-0663">Pyridoxal phosphate</keyword>
<dbReference type="EMBL" id="CALNXJ010000010">
    <property type="protein sequence ID" value="CAH3106131.1"/>
    <property type="molecule type" value="Genomic_DNA"/>
</dbReference>
<organism evidence="3 4">
    <name type="scientific">Pocillopora meandrina</name>
    <dbReference type="NCBI Taxonomy" id="46732"/>
    <lineage>
        <taxon>Eukaryota</taxon>
        <taxon>Metazoa</taxon>
        <taxon>Cnidaria</taxon>
        <taxon>Anthozoa</taxon>
        <taxon>Hexacorallia</taxon>
        <taxon>Scleractinia</taxon>
        <taxon>Astrocoeniina</taxon>
        <taxon>Pocilloporidae</taxon>
        <taxon>Pocillopora</taxon>
    </lineage>
</organism>
<dbReference type="PANTHER" id="PTHR43795">
    <property type="entry name" value="BIFUNCTIONAL ASPARTATE AMINOTRANSFERASE AND GLUTAMATE/ASPARTATE-PREPHENATE AMINOTRANSFERASE-RELATED"/>
    <property type="match status" value="1"/>
</dbReference>
<dbReference type="InterPro" id="IPR050478">
    <property type="entry name" value="Ethylene_sulfur-biosynth"/>
</dbReference>
<dbReference type="PRINTS" id="PR00753">
    <property type="entry name" value="ACCSYNTHASE"/>
</dbReference>
<dbReference type="GO" id="GO:0006520">
    <property type="term" value="P:amino acid metabolic process"/>
    <property type="evidence" value="ECO:0007669"/>
    <property type="project" value="TreeGrafter"/>
</dbReference>
<dbReference type="GO" id="GO:0008483">
    <property type="term" value="F:transaminase activity"/>
    <property type="evidence" value="ECO:0007669"/>
    <property type="project" value="TreeGrafter"/>
</dbReference>
<dbReference type="InterPro" id="IPR015422">
    <property type="entry name" value="PyrdxlP-dep_Trfase_small"/>
</dbReference>
<sequence>MEMKEMPFISTRAKSMQRYTSRLDKYLTRLKANPFHKTKNPQGIIEMMTSENPLAFDLLKEKLEEKESYNILQEHTQYFCCEGLESFREAIADFLNHYMKPVEPILAENLIVSNGCTPILDSLGYVIADAGEGLLIPSPFYGSFTLDFQTRSRVIPFPVPLSSEIGPRETQPFELTVARLECALKKATEQGVKIRGLLLCNPNNPLSTTYSEELLQDCLKFAARHSLHVIVDEVYMLCGFKEGCSVTNVLSLKNVPDKKMIHVIWGFSKDFGLSGFRCGVLHTLNKDVYQAISSGYSRFQDLPTPTQILLTNLIKDKDWLDETFIPTNQKRLRNAHQMACDALHEVGIPVLPGECGLYIWVDFREVLPTNTFEGEMELFDRLLDNGVAFYPGAWFLCAEPGWFRLVFAMESEILQLGLSRIQQTVRQARADIASG</sequence>
<dbReference type="AlphaFoldDB" id="A0AAU9WBG8"/>
<dbReference type="PANTHER" id="PTHR43795:SF39">
    <property type="entry name" value="AMINOTRANSFERASE CLASS I_CLASSII DOMAIN-CONTAINING PROTEIN"/>
    <property type="match status" value="1"/>
</dbReference>
<dbReference type="InterPro" id="IPR015421">
    <property type="entry name" value="PyrdxlP-dep_Trfase_major"/>
</dbReference>
<dbReference type="Gene3D" id="3.40.640.10">
    <property type="entry name" value="Type I PLP-dependent aspartate aminotransferase-like (Major domain)"/>
    <property type="match status" value="1"/>
</dbReference>
<dbReference type="GO" id="GO:0030170">
    <property type="term" value="F:pyridoxal phosphate binding"/>
    <property type="evidence" value="ECO:0007669"/>
    <property type="project" value="InterPro"/>
</dbReference>
<dbReference type="CDD" id="cd00609">
    <property type="entry name" value="AAT_like"/>
    <property type="match status" value="1"/>
</dbReference>
<reference evidence="3 4" key="1">
    <citation type="submission" date="2022-05" db="EMBL/GenBank/DDBJ databases">
        <authorList>
            <consortium name="Genoscope - CEA"/>
            <person name="William W."/>
        </authorList>
    </citation>
    <scope>NUCLEOTIDE SEQUENCE [LARGE SCALE GENOMIC DNA]</scope>
</reference>
<evidence type="ECO:0000313" key="3">
    <source>
        <dbReference type="EMBL" id="CAH3106131.1"/>
    </source>
</evidence>
<evidence type="ECO:0000313" key="4">
    <source>
        <dbReference type="Proteomes" id="UP001159428"/>
    </source>
</evidence>
<dbReference type="SUPFAM" id="SSF53383">
    <property type="entry name" value="PLP-dependent transferases"/>
    <property type="match status" value="1"/>
</dbReference>
<dbReference type="InterPro" id="IPR004839">
    <property type="entry name" value="Aminotransferase_I/II_large"/>
</dbReference>
<feature type="domain" description="Aminotransferase class I/classII large" evidence="2">
    <location>
        <begin position="52"/>
        <end position="420"/>
    </location>
</feature>